<organism evidence="2 3">
    <name type="scientific">Leptomonas pyrrhocoris</name>
    <name type="common">Firebug parasite</name>
    <dbReference type="NCBI Taxonomy" id="157538"/>
    <lineage>
        <taxon>Eukaryota</taxon>
        <taxon>Discoba</taxon>
        <taxon>Euglenozoa</taxon>
        <taxon>Kinetoplastea</taxon>
        <taxon>Metakinetoplastina</taxon>
        <taxon>Trypanosomatida</taxon>
        <taxon>Trypanosomatidae</taxon>
        <taxon>Leishmaniinae</taxon>
        <taxon>Leptomonas</taxon>
    </lineage>
</organism>
<feature type="region of interest" description="Disordered" evidence="1">
    <location>
        <begin position="657"/>
        <end position="691"/>
    </location>
</feature>
<feature type="region of interest" description="Disordered" evidence="1">
    <location>
        <begin position="468"/>
        <end position="611"/>
    </location>
</feature>
<feature type="compositionally biased region" description="Pro residues" evidence="1">
    <location>
        <begin position="488"/>
        <end position="504"/>
    </location>
</feature>
<feature type="compositionally biased region" description="Low complexity" evidence="1">
    <location>
        <begin position="505"/>
        <end position="523"/>
    </location>
</feature>
<gene>
    <name evidence="2" type="ORF">ABB37_09593</name>
</gene>
<feature type="compositionally biased region" description="Polar residues" evidence="1">
    <location>
        <begin position="360"/>
        <end position="381"/>
    </location>
</feature>
<feature type="compositionally biased region" description="Polar residues" evidence="1">
    <location>
        <begin position="1"/>
        <end position="15"/>
    </location>
</feature>
<dbReference type="GeneID" id="26909876"/>
<dbReference type="VEuPathDB" id="TriTrypDB:LpyrH10_33_0010"/>
<dbReference type="OMA" id="ANTYQYA"/>
<feature type="region of interest" description="Disordered" evidence="1">
    <location>
        <begin position="109"/>
        <end position="133"/>
    </location>
</feature>
<feature type="compositionally biased region" description="Low complexity" evidence="1">
    <location>
        <begin position="395"/>
        <end position="420"/>
    </location>
</feature>
<comment type="caution">
    <text evidence="2">The sequence shown here is derived from an EMBL/GenBank/DDBJ whole genome shotgun (WGS) entry which is preliminary data.</text>
</comment>
<feature type="region of interest" description="Disordered" evidence="1">
    <location>
        <begin position="151"/>
        <end position="176"/>
    </location>
</feature>
<evidence type="ECO:0000313" key="2">
    <source>
        <dbReference type="EMBL" id="KPA73651.1"/>
    </source>
</evidence>
<feature type="compositionally biased region" description="Low complexity" evidence="1">
    <location>
        <begin position="204"/>
        <end position="214"/>
    </location>
</feature>
<feature type="compositionally biased region" description="Low complexity" evidence="1">
    <location>
        <begin position="563"/>
        <end position="572"/>
    </location>
</feature>
<protein>
    <submittedName>
        <fullName evidence="2">Uncharacterized protein</fullName>
    </submittedName>
</protein>
<feature type="compositionally biased region" description="Basic and acidic residues" evidence="1">
    <location>
        <begin position="382"/>
        <end position="391"/>
    </location>
</feature>
<feature type="compositionally biased region" description="Low complexity" evidence="1">
    <location>
        <begin position="591"/>
        <end position="607"/>
    </location>
</feature>
<feature type="region of interest" description="Disordered" evidence="1">
    <location>
        <begin position="204"/>
        <end position="223"/>
    </location>
</feature>
<dbReference type="RefSeq" id="XP_015652090.1">
    <property type="nucleotide sequence ID" value="XM_015809154.1"/>
</dbReference>
<sequence length="709" mass="73426">MYFDHSPSQRQQQSRYAPRSTSPASTATTTLLPFRRSERGVNLAVALSPVQGYLQPQWAVPSAAAATQRPPSPPMRDSFQAQQQRGAWTSAAAPHAYCVRGHPDAPSAQLYGRSPYREEDGDEEAAAAASSAAPPAAFAAVPTVVVSDAARCPSLSSSPSPPLTSRRPFATSPSAADGAAAVGGCTAARRAGIAPNRFDRVVGAAEPPSSSAARPRGRGIAEVRPGCTTSTERVRYRSNVTKKLIDLYDEVAELYECRGNMTFQVTQAMRSDPRYTKERHGEVRLAYKPAPAQQAAVTAVESSLEALHDACHELVAAYLTPEEKRYLGIDTHLFQTNAEKKSTYQYAPANPTSKAPPDSPSQQEEGSTNTARPPSVSSGSQHEQRPSHPDGVKFTTQATAVPSTSAAAPSSRQTPTPTPQYSLASAAFQEDQAVSANNTNYNENTQLNTSADQPYSLIEASAIVSPSTAAASTTHNDPAQMNRAALPPSLPPPAAVSSVYPPPQQQQQQQQQPAAVGVPAASQREAATDDTVAVGSVSSPERMYAPAGSTSSLGGGAWPSDTATATARASPVAPRPSVPAKVLVQPPPPSAVGAGRNGASARASCAPPKMPPGIPPGAKLVKMPMGVPPPAAAAAAATTTTTATTDAALASSTVAAAGGGGLSASHPPMHPPSRNSSFTNRTAAAAPKAPAMRAEFKRFLIDSDSDSMA</sequence>
<feature type="compositionally biased region" description="Low complexity" evidence="1">
    <location>
        <begin position="17"/>
        <end position="33"/>
    </location>
</feature>
<proteinExistence type="predicted"/>
<evidence type="ECO:0000256" key="1">
    <source>
        <dbReference type="SAM" id="MobiDB-lite"/>
    </source>
</evidence>
<dbReference type="AlphaFoldDB" id="A0A0N0VCV6"/>
<keyword evidence="3" id="KW-1185">Reference proteome</keyword>
<name>A0A0N0VCV6_LEPPY</name>
<feature type="compositionally biased region" description="Polar residues" evidence="1">
    <location>
        <begin position="468"/>
        <end position="479"/>
    </location>
</feature>
<dbReference type="EMBL" id="LGTL01000033">
    <property type="protein sequence ID" value="KPA73651.1"/>
    <property type="molecule type" value="Genomic_DNA"/>
</dbReference>
<accession>A0A0N0VCV6</accession>
<feature type="region of interest" description="Disordered" evidence="1">
    <location>
        <begin position="346"/>
        <end position="420"/>
    </location>
</feature>
<evidence type="ECO:0000313" key="3">
    <source>
        <dbReference type="Proteomes" id="UP000037923"/>
    </source>
</evidence>
<feature type="region of interest" description="Disordered" evidence="1">
    <location>
        <begin position="1"/>
        <end position="33"/>
    </location>
</feature>
<feature type="compositionally biased region" description="Polar residues" evidence="1">
    <location>
        <begin position="673"/>
        <end position="682"/>
    </location>
</feature>
<dbReference type="Proteomes" id="UP000037923">
    <property type="component" value="Unassembled WGS sequence"/>
</dbReference>
<dbReference type="OrthoDB" id="273915at2759"/>
<reference evidence="2 3" key="1">
    <citation type="submission" date="2015-07" db="EMBL/GenBank/DDBJ databases">
        <title>High-quality genome of monoxenous trypanosomatid Leptomonas pyrrhocoris.</title>
        <authorList>
            <person name="Flegontov P."/>
            <person name="Butenko A."/>
            <person name="Firsov S."/>
            <person name="Vlcek C."/>
            <person name="Logacheva M.D."/>
            <person name="Field M."/>
            <person name="Filatov D."/>
            <person name="Flegontova O."/>
            <person name="Gerasimov E."/>
            <person name="Jackson A.P."/>
            <person name="Kelly S."/>
            <person name="Opperdoes F."/>
            <person name="O'Reilly A."/>
            <person name="Votypka J."/>
            <person name="Yurchenko V."/>
            <person name="Lukes J."/>
        </authorList>
    </citation>
    <scope>NUCLEOTIDE SEQUENCE [LARGE SCALE GENOMIC DNA]</scope>
    <source>
        <strain evidence="2">H10</strain>
    </source>
</reference>
<feature type="region of interest" description="Disordered" evidence="1">
    <location>
        <begin position="60"/>
        <end position="86"/>
    </location>
</feature>